<dbReference type="Proteomes" id="UP000011668">
    <property type="component" value="Unassembled WGS sequence"/>
</dbReference>
<evidence type="ECO:0000256" key="7">
    <source>
        <dbReference type="ARBA" id="ARBA00022989"/>
    </source>
</evidence>
<keyword evidence="13" id="KW-1185">Reference proteome</keyword>
<dbReference type="Gene3D" id="1.10.630.10">
    <property type="entry name" value="Cytochrome P450"/>
    <property type="match status" value="1"/>
</dbReference>
<evidence type="ECO:0000256" key="8">
    <source>
        <dbReference type="ARBA" id="ARBA00023002"/>
    </source>
</evidence>
<keyword evidence="6" id="KW-0479">Metal-binding</keyword>
<gene>
    <name evidence="12" type="ORF">AG1IA_08704</name>
</gene>
<dbReference type="GO" id="GO:0005506">
    <property type="term" value="F:iron ion binding"/>
    <property type="evidence" value="ECO:0007669"/>
    <property type="project" value="InterPro"/>
</dbReference>
<keyword evidence="4" id="KW-0349">Heme</keyword>
<dbReference type="STRING" id="983506.L8WLS2"/>
<keyword evidence="7" id="KW-1133">Transmembrane helix</keyword>
<dbReference type="InterPro" id="IPR036396">
    <property type="entry name" value="Cyt_P450_sf"/>
</dbReference>
<keyword evidence="5" id="KW-0812">Transmembrane</keyword>
<dbReference type="GO" id="GO:0020037">
    <property type="term" value="F:heme binding"/>
    <property type="evidence" value="ECO:0007669"/>
    <property type="project" value="InterPro"/>
</dbReference>
<comment type="cofactor">
    <cofactor evidence="1">
        <name>heme</name>
        <dbReference type="ChEBI" id="CHEBI:30413"/>
    </cofactor>
</comment>
<evidence type="ECO:0000313" key="13">
    <source>
        <dbReference type="Proteomes" id="UP000011668"/>
    </source>
</evidence>
<evidence type="ECO:0000256" key="4">
    <source>
        <dbReference type="ARBA" id="ARBA00022617"/>
    </source>
</evidence>
<evidence type="ECO:0000256" key="6">
    <source>
        <dbReference type="ARBA" id="ARBA00022723"/>
    </source>
</evidence>
<dbReference type="InterPro" id="IPR001128">
    <property type="entry name" value="Cyt_P450"/>
</dbReference>
<sequence>MIHNPDIQVKAQQELDAVVSNQRLPEMQDQDDLPYIGRVVKEVFCWQPVGPLGVPHVCAKDDAYRGYFIPKEAVVAMCSNPETYPNPEKFDPDRFKIPTTPDPPTFGFGRRSLPMRSYFWPLLQRCLFSTSDPPKIVKKTTSCRRQKGSLCPFSALWNYAVKQGGFFYSRIELPI</sequence>
<accession>L8WLS2</accession>
<comment type="subcellular location">
    <subcellularLocation>
        <location evidence="2">Membrane</location>
    </subcellularLocation>
</comment>
<evidence type="ECO:0000256" key="10">
    <source>
        <dbReference type="ARBA" id="ARBA00023033"/>
    </source>
</evidence>
<evidence type="ECO:0000313" key="12">
    <source>
        <dbReference type="EMBL" id="ELU37264.1"/>
    </source>
</evidence>
<keyword evidence="10" id="KW-0503">Monooxygenase</keyword>
<evidence type="ECO:0000256" key="5">
    <source>
        <dbReference type="ARBA" id="ARBA00022692"/>
    </source>
</evidence>
<dbReference type="PANTHER" id="PTHR46300">
    <property type="entry name" value="P450, PUTATIVE (EUROFUNG)-RELATED-RELATED"/>
    <property type="match status" value="1"/>
</dbReference>
<reference evidence="12 13" key="1">
    <citation type="journal article" date="2013" name="Nat. Commun.">
        <title>The evolution and pathogenic mechanisms of the rice sheath blight pathogen.</title>
        <authorList>
            <person name="Zheng A."/>
            <person name="Lin R."/>
            <person name="Xu L."/>
            <person name="Qin P."/>
            <person name="Tang C."/>
            <person name="Ai P."/>
            <person name="Zhang D."/>
            <person name="Liu Y."/>
            <person name="Sun Z."/>
            <person name="Feng H."/>
            <person name="Wang Y."/>
            <person name="Chen Y."/>
            <person name="Liang X."/>
            <person name="Fu R."/>
            <person name="Li Q."/>
            <person name="Zhang J."/>
            <person name="Yu X."/>
            <person name="Xie Z."/>
            <person name="Ding L."/>
            <person name="Guan P."/>
            <person name="Tang J."/>
            <person name="Liang Y."/>
            <person name="Wang S."/>
            <person name="Deng Q."/>
            <person name="Li S."/>
            <person name="Zhu J."/>
            <person name="Wang L."/>
            <person name="Liu H."/>
            <person name="Li P."/>
        </authorList>
    </citation>
    <scope>NUCLEOTIDE SEQUENCE [LARGE SCALE GENOMIC DNA]</scope>
    <source>
        <strain evidence="13">AG-1 IA</strain>
    </source>
</reference>
<dbReference type="InterPro" id="IPR050364">
    <property type="entry name" value="Cytochrome_P450_fung"/>
</dbReference>
<keyword evidence="8" id="KW-0560">Oxidoreductase</keyword>
<protein>
    <submittedName>
        <fullName evidence="12">Cytochrome P450 domain-containing protein</fullName>
    </submittedName>
</protein>
<dbReference type="GO" id="GO:0016020">
    <property type="term" value="C:membrane"/>
    <property type="evidence" value="ECO:0007669"/>
    <property type="project" value="UniProtKB-SubCell"/>
</dbReference>
<keyword evidence="9" id="KW-0408">Iron</keyword>
<proteinExistence type="inferred from homology"/>
<dbReference type="EMBL" id="AFRT01002765">
    <property type="protein sequence ID" value="ELU37264.1"/>
    <property type="molecule type" value="Genomic_DNA"/>
</dbReference>
<comment type="similarity">
    <text evidence="3">Belongs to the cytochrome P450 family.</text>
</comment>
<evidence type="ECO:0000256" key="11">
    <source>
        <dbReference type="ARBA" id="ARBA00023136"/>
    </source>
</evidence>
<dbReference type="GO" id="GO:0004497">
    <property type="term" value="F:monooxygenase activity"/>
    <property type="evidence" value="ECO:0007669"/>
    <property type="project" value="UniProtKB-KW"/>
</dbReference>
<organism evidence="12 13">
    <name type="scientific">Thanatephorus cucumeris (strain AG1-IA)</name>
    <name type="common">Rice sheath blight fungus</name>
    <name type="synonym">Rhizoctonia solani</name>
    <dbReference type="NCBI Taxonomy" id="983506"/>
    <lineage>
        <taxon>Eukaryota</taxon>
        <taxon>Fungi</taxon>
        <taxon>Dikarya</taxon>
        <taxon>Basidiomycota</taxon>
        <taxon>Agaricomycotina</taxon>
        <taxon>Agaricomycetes</taxon>
        <taxon>Cantharellales</taxon>
        <taxon>Ceratobasidiaceae</taxon>
        <taxon>Rhizoctonia</taxon>
        <taxon>Rhizoctonia solani AG-1</taxon>
    </lineage>
</organism>
<dbReference type="GO" id="GO:0016705">
    <property type="term" value="F:oxidoreductase activity, acting on paired donors, with incorporation or reduction of molecular oxygen"/>
    <property type="evidence" value="ECO:0007669"/>
    <property type="project" value="InterPro"/>
</dbReference>
<evidence type="ECO:0000256" key="2">
    <source>
        <dbReference type="ARBA" id="ARBA00004370"/>
    </source>
</evidence>
<name>L8WLS2_THACA</name>
<comment type="caution">
    <text evidence="12">The sequence shown here is derived from an EMBL/GenBank/DDBJ whole genome shotgun (WGS) entry which is preliminary data.</text>
</comment>
<evidence type="ECO:0000256" key="1">
    <source>
        <dbReference type="ARBA" id="ARBA00001971"/>
    </source>
</evidence>
<dbReference type="SUPFAM" id="SSF48264">
    <property type="entry name" value="Cytochrome P450"/>
    <property type="match status" value="1"/>
</dbReference>
<dbReference type="OrthoDB" id="3934656at2759"/>
<dbReference type="PANTHER" id="PTHR46300:SF2">
    <property type="entry name" value="CYTOCHROME P450 MONOOXYGENASE ALNH-RELATED"/>
    <property type="match status" value="1"/>
</dbReference>
<dbReference type="Pfam" id="PF00067">
    <property type="entry name" value="p450"/>
    <property type="match status" value="1"/>
</dbReference>
<keyword evidence="11" id="KW-0472">Membrane</keyword>
<evidence type="ECO:0000256" key="9">
    <source>
        <dbReference type="ARBA" id="ARBA00023004"/>
    </source>
</evidence>
<evidence type="ECO:0000256" key="3">
    <source>
        <dbReference type="ARBA" id="ARBA00010617"/>
    </source>
</evidence>
<dbReference type="AlphaFoldDB" id="L8WLS2"/>
<dbReference type="HOGENOM" id="CLU_001570_20_3_1"/>